<accession>A0AC35U8D7</accession>
<dbReference type="WBParaSite" id="RSKR_0000892100.1">
    <property type="protein sequence ID" value="RSKR_0000892100.1"/>
    <property type="gene ID" value="RSKR_0000892100"/>
</dbReference>
<proteinExistence type="predicted"/>
<dbReference type="Proteomes" id="UP000095286">
    <property type="component" value="Unplaced"/>
</dbReference>
<organism evidence="1 2">
    <name type="scientific">Rhabditophanes sp. KR3021</name>
    <dbReference type="NCBI Taxonomy" id="114890"/>
    <lineage>
        <taxon>Eukaryota</taxon>
        <taxon>Metazoa</taxon>
        <taxon>Ecdysozoa</taxon>
        <taxon>Nematoda</taxon>
        <taxon>Chromadorea</taxon>
        <taxon>Rhabditida</taxon>
        <taxon>Tylenchina</taxon>
        <taxon>Panagrolaimomorpha</taxon>
        <taxon>Strongyloidoidea</taxon>
        <taxon>Alloionematidae</taxon>
        <taxon>Rhabditophanes</taxon>
    </lineage>
</organism>
<reference evidence="2" key="1">
    <citation type="submission" date="2016-11" db="UniProtKB">
        <authorList>
            <consortium name="WormBaseParasite"/>
        </authorList>
    </citation>
    <scope>IDENTIFICATION</scope>
    <source>
        <strain evidence="2">KR3021</strain>
    </source>
</reference>
<protein>
    <submittedName>
        <fullName evidence="2">Myosin motor domain-containing protein</fullName>
    </submittedName>
</protein>
<name>A0AC35U8D7_9BILA</name>
<evidence type="ECO:0000313" key="2">
    <source>
        <dbReference type="WBParaSite" id="RSKR_0000892100.1"/>
    </source>
</evidence>
<evidence type="ECO:0000313" key="1">
    <source>
        <dbReference type="Proteomes" id="UP000095286"/>
    </source>
</evidence>
<sequence length="1921" mass="220818">MPIYLKAFGNAKTMKNDNSSRFGKYIDVHFNLAGVIEGAKIQQYLLEKSRIVTQTVEERNYHIFYSLLAGLTKDEKDLLSLSNAEDYFYLNQGRTYTIEGRNEPSSLNEIKAAMKVLMFKDTEIWALFKILGSLLHIGNISYHISTFSNIETVEINDGTGLGIIGNLLQIDTNDLSIGLTTKTLIMRNEKVVSGLSAIQALNVRDALVKGLYGRIFVYIINKINEAIYRPKKDILHPNKNRSIGILDIFGFENFQTNSFEQLCINFANEHLQQFFVQHVFKLEQMEYDLEQINWRKIEFIDNQSALDLLAERPLSIMALINEESIFPKGTDQTMLSKLHMTHGKNDLLYVKPRSDLNKSFGVKHYAGTVIYSVKGFLEKNRDTFGIDLLNLISKSKFKFMKNLFEEIHFPETASSKMQTTVGSQFKKSLETLMCQLSKCEPYFIRCIKPNDFKQPMTFDRDLVFRQLRYSGMMETIRIRKAGYPIRYSYEAFVERFRLVLQTVKEKQKVDIVMASQAICEKALGIKADYQLGKTKIFLKEHDETILEKHNDSLMNHYATIIQKTIKGFRQKRKFGKERAAAIMIQKNWKGYQQRKKYKTIILGISRIQAMLRSKILVKHYQNQRNVIIKLQAACRAYLHKKNRAMYLRENAKMMAHEEEENHYYKIDNTQDFDESNIVDQIFGEAISTEDMVTESVSSIVEAPPNFSDEDLSSYQFKKFAATYFTPSISGSFYDGHLKTSLLQHDSPADVVASMAIWTMILRFMGDAKEPKAKEVVYDSVPTVVPVMTQVYNTIQRNIRNKKPLASNRASLLSETSSFSSSKRGIENIGRKLISMTLRKKSKITNILPSDNVSGQLPHSAMSNPFEQFGYDNIIENQCKSNMDKLHFIIGHAILKASLRDEIYCQICKQLSDNPNINSVARGWILLSLCVGCFGPSPKLVKYLYCFIRSNGMVNRINYGEFIEERLNRTIANGFRLQPPSYVELQACKTKKNIVLAITFMDGNVRTLNADSATTSKELCAALKERMGIDDGFGFAIYIALFDKVTSLGCGSDHVMDAISQCEQYAKENGRPEKNAPWRLFFRKEVFSPWYNAKEDEIGTELIYHQIIRGIKHGEYRTEKEEELASVIARQFYVESDGHSVNVENIEKEIDKMMPDYFGGTYDKEKWLQMILHAYRKFFYSKYGPEKSVRDVKASVVESAKFEWPLLFSRFYEGYKFTGPQIPKNEVIIAVNWTGFYIVDDQEQVLLEFSYPEIAKITSIGTSPNSSNDGSLNVVMNHCFTIKTIDNNEFTFQSPNSDDIRELVTYFLKGLKDRSIYMISKANLTDSKYVECVKGDLLTLVDDITGEHLSKRQFVLVENERTGLQGNVPVDNIYVLPSLVKPTMSILNTFASDDSICNDHGDTNQMILFTPNEFSDPFKHHDLDKFSKSNFKAQFNSQRVCLYKYSREMIKHPLLKKVENRPEPSNEAVKSYMAIMQFMGDYPLDISTNPAEITDFIFGAALKYEILRDETYCQIMKQLTNNCNQYSMERGWELLWLCCGLFPPSTMFQKEIFSFLRSRMIPIAIDCTNRLQRALKAGFRKFPPHQVEVSAVQHKTTQIYHKAFFPDGSHEAIEVESMSRARDFCDRIVKRLGLHSADGYSLFVKIGERVLSVPENEFFFDFIRQLYEWIKQNKYSLMLNNAKATKDSDKTDTYQVYFMRKLWINVVPGEDKNADLIFHYHQELPKYLRGYHVVNKNEAATIAAILLRAQTRADCEPPFNQFNHVVGDVIPKDLVKLVTTSEWKKLITSEYQNLSVKTPEDAKILFLKTVCQWPTFGSAFFEVKQTSDPALPEKLLIAINQGGVNLYNSHTKEHITTYPFSQISNWTMGNTYFTLSVGGIMKGSRVLWETTLGYKMDDLLTSYIRCLISNNEENQSAAISGI</sequence>